<feature type="region of interest" description="Disordered" evidence="1">
    <location>
        <begin position="369"/>
        <end position="471"/>
    </location>
</feature>
<dbReference type="AlphaFoldDB" id="A0AAD8T901"/>
<name>A0AAD8T901_LOLMU</name>
<feature type="compositionally biased region" description="Gly residues" evidence="1">
    <location>
        <begin position="276"/>
        <end position="286"/>
    </location>
</feature>
<feature type="region of interest" description="Disordered" evidence="1">
    <location>
        <begin position="1"/>
        <end position="24"/>
    </location>
</feature>
<feature type="compositionally biased region" description="Low complexity" evidence="1">
    <location>
        <begin position="408"/>
        <end position="424"/>
    </location>
</feature>
<dbReference type="EMBL" id="JAUUTY010000002">
    <property type="protein sequence ID" value="KAK1678096.1"/>
    <property type="molecule type" value="Genomic_DNA"/>
</dbReference>
<gene>
    <name evidence="3" type="ORF">QYE76_038944</name>
</gene>
<evidence type="ECO:0000259" key="2">
    <source>
        <dbReference type="Pfam" id="PF07727"/>
    </source>
</evidence>
<feature type="region of interest" description="Disordered" evidence="1">
    <location>
        <begin position="635"/>
        <end position="654"/>
    </location>
</feature>
<feature type="domain" description="Reverse transcriptase Ty1/copia-type" evidence="2">
    <location>
        <begin position="523"/>
        <end position="618"/>
    </location>
</feature>
<feature type="compositionally biased region" description="Polar residues" evidence="1">
    <location>
        <begin position="425"/>
        <end position="438"/>
    </location>
</feature>
<dbReference type="PANTHER" id="PTHR47481:SF22">
    <property type="entry name" value="RETROTRANSPOSON GAG DOMAIN-CONTAINING PROTEIN"/>
    <property type="match status" value="1"/>
</dbReference>
<feature type="region of interest" description="Disordered" evidence="1">
    <location>
        <begin position="223"/>
        <end position="291"/>
    </location>
</feature>
<dbReference type="Pfam" id="PF14223">
    <property type="entry name" value="Retrotran_gag_2"/>
    <property type="match status" value="1"/>
</dbReference>
<feature type="compositionally biased region" description="Low complexity" evidence="1">
    <location>
        <begin position="380"/>
        <end position="392"/>
    </location>
</feature>
<evidence type="ECO:0000313" key="4">
    <source>
        <dbReference type="Proteomes" id="UP001231189"/>
    </source>
</evidence>
<reference evidence="3" key="1">
    <citation type="submission" date="2023-07" db="EMBL/GenBank/DDBJ databases">
        <title>A chromosome-level genome assembly of Lolium multiflorum.</title>
        <authorList>
            <person name="Chen Y."/>
            <person name="Copetti D."/>
            <person name="Kolliker R."/>
            <person name="Studer B."/>
        </authorList>
    </citation>
    <scope>NUCLEOTIDE SEQUENCE</scope>
    <source>
        <strain evidence="3">02402/16</strain>
        <tissue evidence="3">Leaf</tissue>
    </source>
</reference>
<dbReference type="Pfam" id="PF07727">
    <property type="entry name" value="RVT_2"/>
    <property type="match status" value="1"/>
</dbReference>
<accession>A0AAD8T901</accession>
<keyword evidence="4" id="KW-1185">Reference proteome</keyword>
<dbReference type="Proteomes" id="UP001231189">
    <property type="component" value="Unassembled WGS sequence"/>
</dbReference>
<organism evidence="3 4">
    <name type="scientific">Lolium multiflorum</name>
    <name type="common">Italian ryegrass</name>
    <name type="synonym">Lolium perenne subsp. multiflorum</name>
    <dbReference type="NCBI Taxonomy" id="4521"/>
    <lineage>
        <taxon>Eukaryota</taxon>
        <taxon>Viridiplantae</taxon>
        <taxon>Streptophyta</taxon>
        <taxon>Embryophyta</taxon>
        <taxon>Tracheophyta</taxon>
        <taxon>Spermatophyta</taxon>
        <taxon>Magnoliopsida</taxon>
        <taxon>Liliopsida</taxon>
        <taxon>Poales</taxon>
        <taxon>Poaceae</taxon>
        <taxon>BOP clade</taxon>
        <taxon>Pooideae</taxon>
        <taxon>Poodae</taxon>
        <taxon>Poeae</taxon>
        <taxon>Poeae Chloroplast Group 2 (Poeae type)</taxon>
        <taxon>Loliodinae</taxon>
        <taxon>Loliinae</taxon>
        <taxon>Lolium</taxon>
    </lineage>
</organism>
<comment type="caution">
    <text evidence="3">The sequence shown here is derived from an EMBL/GenBank/DDBJ whole genome shotgun (WGS) entry which is preliminary data.</text>
</comment>
<dbReference type="InterPro" id="IPR013103">
    <property type="entry name" value="RVT_2"/>
</dbReference>
<dbReference type="SUPFAM" id="SSF56672">
    <property type="entry name" value="DNA/RNA polymerases"/>
    <property type="match status" value="1"/>
</dbReference>
<dbReference type="InterPro" id="IPR043502">
    <property type="entry name" value="DNA/RNA_pol_sf"/>
</dbReference>
<protein>
    <recommendedName>
        <fullName evidence="2">Reverse transcriptase Ty1/copia-type domain-containing protein</fullName>
    </recommendedName>
</protein>
<proteinExistence type="predicted"/>
<dbReference type="PANTHER" id="PTHR47481">
    <property type="match status" value="1"/>
</dbReference>
<sequence length="733" mass="79062">MTTSTQSSTVSTSISSTSPTQMPSLPSLCSSITVRLDRENYLLWKAQVVPTLHSYELIGYIDGTCTAPPKTIPAAEANAEPVPNPAYAEWFRRDQLVLSALLASLTPETIGQVLFLPTAVQVWTTLANMFASRSKARMVQLRTQLGNTKKKEKSMSEYFHFMKNLADTMASIGYPIGEEETASYILAGLGERYDSLVTSITVSDNLTLDDLYAHLVSYETRTGPAPASPVQEFSYSGNNAMRGGRGFGRGGRGRGRGHPGGQGGRDGGYRGDGGRGDGAGRGNGGGRGREKSTCQICGTYGHDALRCYSRFDHNIQPTTRSTAHASAPSSSNSEYYSVDPNWYMDSGATDHMTADLERLTTHDRYKGNDQVQVANGSGGFAPAHQAAAPGGPCTRSAHEPVSPPASPGTPASSASSPATPGSATDSLEPSSRDSTSLESAPPSADGTEPNPDDRHGPGPSHQMRTRQRAGVVRPVKLFDGIVRYDATKRSFLAVAEPGNLADALATPEWRSAMNDEHAALLKNATWRLVPPPIGHNIVGCKWIYKIKQKPDGTVDRYKARLVAQGFSQRFGVDYADTFSPVVKPTTVRIILALAVSRNWSLRQVDIQNAFLHGELHEEANTLNVLSEKRLGAVLEGRRQRPPSSGAGDESMTATPKVDWDADARKFGRGCVVDYDDWLGSTQFGDRGLILLKMQGRWKHNAAHQVCKSGRRDAIVRHGLLLDCRTDGGVARCP</sequence>
<evidence type="ECO:0000313" key="3">
    <source>
        <dbReference type="EMBL" id="KAK1678096.1"/>
    </source>
</evidence>
<evidence type="ECO:0000256" key="1">
    <source>
        <dbReference type="SAM" id="MobiDB-lite"/>
    </source>
</evidence>